<dbReference type="GeneID" id="20325061"/>
<keyword evidence="2" id="KW-1185">Reference proteome</keyword>
<organism evidence="1 2">
    <name type="scientific">Opisthorchis viverrini</name>
    <name type="common">Southeast Asian liver fluke</name>
    <dbReference type="NCBI Taxonomy" id="6198"/>
    <lineage>
        <taxon>Eukaryota</taxon>
        <taxon>Metazoa</taxon>
        <taxon>Spiralia</taxon>
        <taxon>Lophotrochozoa</taxon>
        <taxon>Platyhelminthes</taxon>
        <taxon>Trematoda</taxon>
        <taxon>Digenea</taxon>
        <taxon>Opisthorchiida</taxon>
        <taxon>Opisthorchiata</taxon>
        <taxon>Opisthorchiidae</taxon>
        <taxon>Opisthorchis</taxon>
    </lineage>
</organism>
<reference evidence="1 2" key="1">
    <citation type="submission" date="2013-11" db="EMBL/GenBank/DDBJ databases">
        <title>Opisthorchis viverrini - life in the bile duct.</title>
        <authorList>
            <person name="Young N.D."/>
            <person name="Nagarajan N."/>
            <person name="Lin S.J."/>
            <person name="Korhonen P.K."/>
            <person name="Jex A.R."/>
            <person name="Hall R.S."/>
            <person name="Safavi-Hemami H."/>
            <person name="Kaewkong W."/>
            <person name="Bertrand D."/>
            <person name="Gao S."/>
            <person name="Seet Q."/>
            <person name="Wongkham S."/>
            <person name="Teh B.T."/>
            <person name="Wongkham C."/>
            <person name="Intapan P.M."/>
            <person name="Maleewong W."/>
            <person name="Yang X."/>
            <person name="Hu M."/>
            <person name="Wang Z."/>
            <person name="Hofmann A."/>
            <person name="Sternberg P.W."/>
            <person name="Tan P."/>
            <person name="Wang J."/>
            <person name="Gasser R.B."/>
        </authorList>
    </citation>
    <scope>NUCLEOTIDE SEQUENCE [LARGE SCALE GENOMIC DNA]</scope>
</reference>
<gene>
    <name evidence="1" type="ORF">T265_10893</name>
</gene>
<protein>
    <submittedName>
        <fullName evidence="1">Uncharacterized protein</fullName>
    </submittedName>
</protein>
<dbReference type="CTD" id="20325061"/>
<dbReference type="Proteomes" id="UP000054324">
    <property type="component" value="Unassembled WGS sequence"/>
</dbReference>
<evidence type="ECO:0000313" key="1">
    <source>
        <dbReference type="EMBL" id="KER20594.1"/>
    </source>
</evidence>
<evidence type="ECO:0000313" key="2">
    <source>
        <dbReference type="Proteomes" id="UP000054324"/>
    </source>
</evidence>
<dbReference type="EMBL" id="KL597040">
    <property type="protein sequence ID" value="KER20594.1"/>
    <property type="molecule type" value="Genomic_DNA"/>
</dbReference>
<name>A0A074ZZJ8_OPIVI</name>
<accession>A0A074ZZJ8</accession>
<sequence length="169" mass="19446">MNTVILQYHCPTKTTRFIPVLVQAGLKASSILLECSQNEQDNNPKLDQARRLFTWPDKDLLSKAERYPAASRLDVYQNLLKREGIQLRATKADLGLEVSNQKRPLIPPGHRERAKRQSAKRAMDRLKSIVFKHPVYEIRVPEALEGEDNTDVAQRIQEQPLENNQPNMH</sequence>
<proteinExistence type="predicted"/>
<dbReference type="AlphaFoldDB" id="A0A074ZZJ8"/>
<dbReference type="RefSeq" id="XP_009175665.1">
    <property type="nucleotide sequence ID" value="XM_009177401.1"/>
</dbReference>
<dbReference type="KEGG" id="ovi:T265_10893"/>